<comment type="caution">
    <text evidence="2">The sequence shown here is derived from an EMBL/GenBank/DDBJ whole genome shotgun (WGS) entry which is preliminary data.</text>
</comment>
<feature type="compositionally biased region" description="Gly residues" evidence="1">
    <location>
        <begin position="461"/>
        <end position="470"/>
    </location>
</feature>
<reference evidence="2 3" key="1">
    <citation type="submission" date="2020-05" db="EMBL/GenBank/DDBJ databases">
        <title>Identification and distribution of gene clusters putatively required for synthesis of sphingolipid metabolism inhibitors in phylogenetically diverse species of the filamentous fungus Fusarium.</title>
        <authorList>
            <person name="Kim H.-S."/>
            <person name="Busman M."/>
            <person name="Brown D.W."/>
            <person name="Divon H."/>
            <person name="Uhlig S."/>
            <person name="Proctor R.H."/>
        </authorList>
    </citation>
    <scope>NUCLEOTIDE SEQUENCE [LARGE SCALE GENOMIC DNA]</scope>
    <source>
        <strain evidence="2 3">NRRL 66235</strain>
    </source>
</reference>
<gene>
    <name evidence="2" type="ORF">FMUND_94</name>
</gene>
<feature type="region of interest" description="Disordered" evidence="1">
    <location>
        <begin position="430"/>
        <end position="470"/>
    </location>
</feature>
<dbReference type="Proteomes" id="UP000544331">
    <property type="component" value="Unassembled WGS sequence"/>
</dbReference>
<evidence type="ECO:0000313" key="3">
    <source>
        <dbReference type="Proteomes" id="UP000544331"/>
    </source>
</evidence>
<proteinExistence type="predicted"/>
<keyword evidence="3" id="KW-1185">Reference proteome</keyword>
<name>A0A8H6DPX0_9HYPO</name>
<dbReference type="EMBL" id="JAAOAN010000011">
    <property type="protein sequence ID" value="KAF5725171.1"/>
    <property type="molecule type" value="Genomic_DNA"/>
</dbReference>
<protein>
    <submittedName>
        <fullName evidence="2">Uncharacterized protein</fullName>
    </submittedName>
</protein>
<sequence length="470" mass="53770">MRRLKDLVQKLCFSNDSEHAGGRATRLITAQDGGKNDIAETLPPYRNADLDSSTLTSLKEVEACRDMGSDYGVADPFNAFTRRWVIYIGVQKQPTRDASISTKQHAEYLLNFGKAFGTDMCFHFPTISNEKHPELTHDALEKYKVLKELTYSKNFDDAMTKVRASDTLRHLGIEAVIKGFEHPTKNDQSDIYHDNNLPRYTKKSLSTTADRFRLFLHKIYRIMAQYMRGWDIDELTPEMLEDLINKAQHAAGEHTVFRDHQRVMYERMIALWESQRWAEDSHPTTAFYITESPMEASELRSLMSIMKQLPDIDGELETEVSEFVIQTLAWTDGMDSHHQKNFKSLDDSMKGSKKDIFDVALVSAREYRCCCGPSAKLWLKLLYGHLKVVDDKLKFVHEKDKYAAWDLGYERDFIVPKTDELKETFGISVQRPKIRSHNQPTVGNSGEGEQPAPLGNDRKGYGGQGRPAVP</sequence>
<dbReference type="AlphaFoldDB" id="A0A8H6DPX0"/>
<evidence type="ECO:0000256" key="1">
    <source>
        <dbReference type="SAM" id="MobiDB-lite"/>
    </source>
</evidence>
<organism evidence="2 3">
    <name type="scientific">Fusarium mundagurra</name>
    <dbReference type="NCBI Taxonomy" id="1567541"/>
    <lineage>
        <taxon>Eukaryota</taxon>
        <taxon>Fungi</taxon>
        <taxon>Dikarya</taxon>
        <taxon>Ascomycota</taxon>
        <taxon>Pezizomycotina</taxon>
        <taxon>Sordariomycetes</taxon>
        <taxon>Hypocreomycetidae</taxon>
        <taxon>Hypocreales</taxon>
        <taxon>Nectriaceae</taxon>
        <taxon>Fusarium</taxon>
        <taxon>Fusarium fujikuroi species complex</taxon>
    </lineage>
</organism>
<accession>A0A8H6DPX0</accession>
<evidence type="ECO:0000313" key="2">
    <source>
        <dbReference type="EMBL" id="KAF5725171.1"/>
    </source>
</evidence>